<evidence type="ECO:0000256" key="8">
    <source>
        <dbReference type="PIRSR" id="PIRSR000915-3"/>
    </source>
</evidence>
<evidence type="ECO:0000256" key="6">
    <source>
        <dbReference type="PIRSR" id="PIRSR000915-1"/>
    </source>
</evidence>
<accession>A0A841C747</accession>
<dbReference type="PANTHER" id="PTHR19288">
    <property type="entry name" value="4-NITROPHENYLPHOSPHATASE-RELATED"/>
    <property type="match status" value="1"/>
</dbReference>
<evidence type="ECO:0000313" key="9">
    <source>
        <dbReference type="EMBL" id="MBB5887558.1"/>
    </source>
</evidence>
<evidence type="ECO:0000256" key="7">
    <source>
        <dbReference type="PIRSR" id="PIRSR000915-2"/>
    </source>
</evidence>
<dbReference type="InterPro" id="IPR036412">
    <property type="entry name" value="HAD-like_sf"/>
</dbReference>
<keyword evidence="4 5" id="KW-0460">Magnesium</keyword>
<feature type="binding site" evidence="8">
    <location>
        <position position="17"/>
    </location>
    <ligand>
        <name>Mg(2+)</name>
        <dbReference type="ChEBI" id="CHEBI:18420"/>
    </ligand>
</feature>
<dbReference type="PIRSF" id="PIRSF000915">
    <property type="entry name" value="PGP-type_phosphatase"/>
    <property type="match status" value="1"/>
</dbReference>
<dbReference type="SFLD" id="SFLDS00003">
    <property type="entry name" value="Haloacid_Dehalogenase"/>
    <property type="match status" value="1"/>
</dbReference>
<dbReference type="FunFam" id="3.40.50.1000:FF:000053">
    <property type="entry name" value="TIGR01457 family HAD hydrolase"/>
    <property type="match status" value="1"/>
</dbReference>
<dbReference type="PANTHER" id="PTHR19288:SF46">
    <property type="entry name" value="HALOACID DEHALOGENASE-LIKE HYDROLASE DOMAIN-CONTAINING PROTEIN 2"/>
    <property type="match status" value="1"/>
</dbReference>
<name>A0A841C747_9LACT</name>
<feature type="binding site" evidence="8">
    <location>
        <position position="214"/>
    </location>
    <ligand>
        <name>Mg(2+)</name>
        <dbReference type="ChEBI" id="CHEBI:18420"/>
    </ligand>
</feature>
<evidence type="ECO:0000256" key="5">
    <source>
        <dbReference type="PIRNR" id="PIRNR000915"/>
    </source>
</evidence>
<evidence type="ECO:0000256" key="3">
    <source>
        <dbReference type="ARBA" id="ARBA00022801"/>
    </source>
</evidence>
<evidence type="ECO:0000256" key="1">
    <source>
        <dbReference type="ARBA" id="ARBA00006696"/>
    </source>
</evidence>
<dbReference type="NCBIfam" id="TIGR01460">
    <property type="entry name" value="HAD-SF-IIA"/>
    <property type="match status" value="1"/>
</dbReference>
<feature type="binding site" evidence="7">
    <location>
        <position position="189"/>
    </location>
    <ligand>
        <name>substrate</name>
    </ligand>
</feature>
<dbReference type="NCBIfam" id="TIGR01457">
    <property type="entry name" value="HAD-SF-IIA-hyp2"/>
    <property type="match status" value="1"/>
</dbReference>
<dbReference type="GO" id="GO:0005737">
    <property type="term" value="C:cytoplasm"/>
    <property type="evidence" value="ECO:0007669"/>
    <property type="project" value="TreeGrafter"/>
</dbReference>
<dbReference type="Proteomes" id="UP000562464">
    <property type="component" value="Unassembled WGS sequence"/>
</dbReference>
<sequence length="262" mass="28926">MGKNLMEHKDYKAYVIDLDGTIYLGEGRIPEAEDFIHRLQEKKIPYLFVTNNTTRRPEVVQKRLSMKFNIETPLETVYTVSHATADYMKADGKGNRVYIVGEEGLKSELHEAGFIDDEIDPDYVVVAVDFSFNYDKLKVATFAIQKGATFIGTNPDLNLPTSEGLLPGSGTIVRSVQAATQVEPIIIGKPTAIIADIILKKLGLPKEDLIMVGDNYLTDICTGIDNGIDSLLVTTGFTKPEEVPNLPTAPTYVVSSLAEWKI</sequence>
<protein>
    <recommendedName>
        <fullName evidence="5">Acid sugar phosphatase</fullName>
        <ecNumber evidence="5">3.1.3.-</ecNumber>
    </recommendedName>
</protein>
<gene>
    <name evidence="9" type="ORF">HNQ37_000430</name>
</gene>
<proteinExistence type="inferred from homology"/>
<dbReference type="EC" id="3.1.3.-" evidence="5"/>
<dbReference type="GO" id="GO:0016791">
    <property type="term" value="F:phosphatase activity"/>
    <property type="evidence" value="ECO:0007669"/>
    <property type="project" value="TreeGrafter"/>
</dbReference>
<dbReference type="InterPro" id="IPR006354">
    <property type="entry name" value="HAD-SF_hydro_IIA_hyp1"/>
</dbReference>
<dbReference type="Pfam" id="PF13344">
    <property type="entry name" value="Hydrolase_6"/>
    <property type="match status" value="1"/>
</dbReference>
<comment type="similarity">
    <text evidence="1 5">Belongs to the HAD-like hydrolase superfamily. NagD family.</text>
</comment>
<dbReference type="SFLD" id="SFLDG01139">
    <property type="entry name" value="C2.A:_Pyridoxal_Phosphate_Phos"/>
    <property type="match status" value="1"/>
</dbReference>
<dbReference type="EMBL" id="JACHHV010000005">
    <property type="protein sequence ID" value="MBB5887558.1"/>
    <property type="molecule type" value="Genomic_DNA"/>
</dbReference>
<evidence type="ECO:0000256" key="2">
    <source>
        <dbReference type="ARBA" id="ARBA00022723"/>
    </source>
</evidence>
<feature type="active site" description="Nucleophile" evidence="6">
    <location>
        <position position="17"/>
    </location>
</feature>
<reference evidence="9 10" key="1">
    <citation type="submission" date="2020-08" db="EMBL/GenBank/DDBJ databases">
        <title>Genomic Encyclopedia of Type Strains, Phase IV (KMG-IV): sequencing the most valuable type-strain genomes for metagenomic binning, comparative biology and taxonomic classification.</title>
        <authorList>
            <person name="Goeker M."/>
        </authorList>
    </citation>
    <scope>NUCLEOTIDE SEQUENCE [LARGE SCALE GENOMIC DNA]</scope>
    <source>
        <strain evidence="9 10">DSM 14925</strain>
    </source>
</reference>
<comment type="cofactor">
    <cofactor evidence="8">
        <name>Mg(2+)</name>
        <dbReference type="ChEBI" id="CHEBI:18420"/>
    </cofactor>
    <text evidence="8">Divalent metal ions. Mg(2+) is the most effective.</text>
</comment>
<dbReference type="InterPro" id="IPR023214">
    <property type="entry name" value="HAD_sf"/>
</dbReference>
<dbReference type="GO" id="GO:0046872">
    <property type="term" value="F:metal ion binding"/>
    <property type="evidence" value="ECO:0007669"/>
    <property type="project" value="UniProtKB-KW"/>
</dbReference>
<evidence type="ECO:0000313" key="10">
    <source>
        <dbReference type="Proteomes" id="UP000562464"/>
    </source>
</evidence>
<dbReference type="CDD" id="cd07530">
    <property type="entry name" value="HAD_Pase_UmpH-like"/>
    <property type="match status" value="1"/>
</dbReference>
<organism evidence="9 10">
    <name type="scientific">Lactovum miscens</name>
    <dbReference type="NCBI Taxonomy" id="190387"/>
    <lineage>
        <taxon>Bacteria</taxon>
        <taxon>Bacillati</taxon>
        <taxon>Bacillota</taxon>
        <taxon>Bacilli</taxon>
        <taxon>Lactobacillales</taxon>
        <taxon>Streptococcaceae</taxon>
        <taxon>Lactovum</taxon>
    </lineage>
</organism>
<keyword evidence="2 5" id="KW-0479">Metal-binding</keyword>
<dbReference type="Pfam" id="PF13242">
    <property type="entry name" value="Hydrolase_like"/>
    <property type="match status" value="1"/>
</dbReference>
<keyword evidence="10" id="KW-1185">Reference proteome</keyword>
<evidence type="ECO:0000256" key="4">
    <source>
        <dbReference type="ARBA" id="ARBA00022842"/>
    </source>
</evidence>
<feature type="binding site" evidence="8">
    <location>
        <position position="19"/>
    </location>
    <ligand>
        <name>Mg(2+)</name>
        <dbReference type="ChEBI" id="CHEBI:18420"/>
    </ligand>
</feature>
<comment type="caution">
    <text evidence="9">The sequence shown here is derived from an EMBL/GenBank/DDBJ whole genome shotgun (WGS) entry which is preliminary data.</text>
</comment>
<keyword evidence="3 9" id="KW-0378">Hydrolase</keyword>
<comment type="function">
    <text evidence="5">Catalyzes the dephosphorylation of 2-6 carbon acid sugars in vitro.</text>
</comment>
<feature type="active site" description="Proton donor" evidence="6">
    <location>
        <position position="19"/>
    </location>
</feature>
<dbReference type="AlphaFoldDB" id="A0A841C747"/>
<dbReference type="Gene3D" id="3.40.50.1000">
    <property type="entry name" value="HAD superfamily/HAD-like"/>
    <property type="match status" value="2"/>
</dbReference>
<dbReference type="InterPro" id="IPR006357">
    <property type="entry name" value="HAD-SF_hydro_IIA"/>
</dbReference>
<dbReference type="SUPFAM" id="SSF56784">
    <property type="entry name" value="HAD-like"/>
    <property type="match status" value="1"/>
</dbReference>